<organism evidence="1 2">
    <name type="scientific">Proteus phage phiP4-3</name>
    <dbReference type="NCBI Taxonomy" id="2065203"/>
    <lineage>
        <taxon>Viruses</taxon>
        <taxon>Duplodnaviria</taxon>
        <taxon>Heunggongvirae</taxon>
        <taxon>Uroviricota</taxon>
        <taxon>Caudoviricetes</taxon>
        <taxon>Pantevenvirales</taxon>
        <taxon>Straboviridae</taxon>
        <taxon>Bragavirus</taxon>
        <taxon>Bragavirus p43</taxon>
    </lineage>
</organism>
<dbReference type="Proteomes" id="UP000240538">
    <property type="component" value="Segment"/>
</dbReference>
<evidence type="ECO:0000313" key="2">
    <source>
        <dbReference type="Proteomes" id="UP000240538"/>
    </source>
</evidence>
<dbReference type="EMBL" id="MG696114">
    <property type="protein sequence ID" value="AUM58421.1"/>
    <property type="molecule type" value="Genomic_DNA"/>
</dbReference>
<protein>
    <submittedName>
        <fullName evidence="1">Uncharacterized protein</fullName>
    </submittedName>
</protein>
<reference evidence="1 2" key="1">
    <citation type="submission" date="2017-12" db="EMBL/GenBank/DDBJ databases">
        <title>Complete genome sequence and characterization of bacteriophage phiP4-3 infecting Proteus pennea.</title>
        <authorList>
            <person name="He Y."/>
            <person name="Yang H."/>
        </authorList>
    </citation>
    <scope>NUCLEOTIDE SEQUENCE [LARGE SCALE GENOMIC DNA]</scope>
</reference>
<proteinExistence type="predicted"/>
<name>A0A2I6PFD1_9CAUD</name>
<accession>A0A2I6PFD1</accession>
<sequence>MKTKTAFEFEIGKSYQLINEHEFKEYSAYNEKIYNLIGKNPFKVLALGPGNRDVVLISINGKEYTPSDFDSQLTVVISKYEVEYFNEVVVPLARVVLVQILNGVETSSVPLDEESAYKSIEAFLTKNPTGKVEMYTLDKTAEITQSITFK</sequence>
<gene>
    <name evidence="1" type="ORF">phiP43_063</name>
</gene>
<evidence type="ECO:0000313" key="1">
    <source>
        <dbReference type="EMBL" id="AUM58421.1"/>
    </source>
</evidence>
<keyword evidence="2" id="KW-1185">Reference proteome</keyword>